<evidence type="ECO:0000313" key="2">
    <source>
        <dbReference type="Proteomes" id="UP000319663"/>
    </source>
</evidence>
<evidence type="ECO:0000313" key="1">
    <source>
        <dbReference type="EMBL" id="TQB77554.1"/>
    </source>
</evidence>
<dbReference type="EMBL" id="VIFY01000001">
    <property type="protein sequence ID" value="TQB77554.1"/>
    <property type="molecule type" value="Genomic_DNA"/>
</dbReference>
<accession>A0A507R6R0</accession>
<dbReference type="AlphaFoldDB" id="A0A507R6R0"/>
<dbReference type="Proteomes" id="UP000319663">
    <property type="component" value="Unassembled WGS sequence"/>
</dbReference>
<name>A0A507R6R0_MONPU</name>
<protein>
    <submittedName>
        <fullName evidence="1">Uncharacterized protein</fullName>
    </submittedName>
</protein>
<gene>
    <name evidence="1" type="ORF">MPDQ_000095</name>
</gene>
<reference evidence="1 2" key="1">
    <citation type="submission" date="2019-06" db="EMBL/GenBank/DDBJ databases">
        <title>Wine fermentation using esterase from Monascus purpureus.</title>
        <authorList>
            <person name="Geng C."/>
            <person name="Zhang Y."/>
        </authorList>
    </citation>
    <scope>NUCLEOTIDE SEQUENCE [LARGE SCALE GENOMIC DNA]</scope>
    <source>
        <strain evidence="1">HQ1</strain>
    </source>
</reference>
<proteinExistence type="predicted"/>
<dbReference type="OrthoDB" id="5387413at2759"/>
<organism evidence="1 2">
    <name type="scientific">Monascus purpureus</name>
    <name type="common">Red mold</name>
    <name type="synonym">Monascus anka</name>
    <dbReference type="NCBI Taxonomy" id="5098"/>
    <lineage>
        <taxon>Eukaryota</taxon>
        <taxon>Fungi</taxon>
        <taxon>Dikarya</taxon>
        <taxon>Ascomycota</taxon>
        <taxon>Pezizomycotina</taxon>
        <taxon>Eurotiomycetes</taxon>
        <taxon>Eurotiomycetidae</taxon>
        <taxon>Eurotiales</taxon>
        <taxon>Aspergillaceae</taxon>
        <taxon>Monascus</taxon>
    </lineage>
</organism>
<sequence length="193" mass="22155">MPALVNNIHESVALVREPHDDELYVMDAFERHAGHCETCADPLQTLGKGRSLCARGQQYAIDVAGYLYSKNSRAHSVIAREQGQLMLVKIPRDCIAVRCLLLAIERGLRLPQKNQRLAPVISHDRLYVVTSRPSTSPEPEQYHQVIEREPRSLKRRRTVYTGTRGSLYNSDAVERVERTYVSTRVYRPTEYHR</sequence>
<keyword evidence="2" id="KW-1185">Reference proteome</keyword>
<comment type="caution">
    <text evidence="1">The sequence shown here is derived from an EMBL/GenBank/DDBJ whole genome shotgun (WGS) entry which is preliminary data.</text>
</comment>